<organism evidence="2 3">
    <name type="scientific">Daucus carota subsp. sativus</name>
    <name type="common">Carrot</name>
    <dbReference type="NCBI Taxonomy" id="79200"/>
    <lineage>
        <taxon>Eukaryota</taxon>
        <taxon>Viridiplantae</taxon>
        <taxon>Streptophyta</taxon>
        <taxon>Embryophyta</taxon>
        <taxon>Tracheophyta</taxon>
        <taxon>Spermatophyta</taxon>
        <taxon>Magnoliopsida</taxon>
        <taxon>eudicotyledons</taxon>
        <taxon>Gunneridae</taxon>
        <taxon>Pentapetalae</taxon>
        <taxon>asterids</taxon>
        <taxon>campanulids</taxon>
        <taxon>Apiales</taxon>
        <taxon>Apiaceae</taxon>
        <taxon>Apioideae</taxon>
        <taxon>Scandiceae</taxon>
        <taxon>Daucinae</taxon>
        <taxon>Daucus</taxon>
        <taxon>Daucus sect. Daucus</taxon>
    </lineage>
</organism>
<reference evidence="2" key="1">
    <citation type="journal article" date="2016" name="Nat. Genet.">
        <title>A high-quality carrot genome assembly provides new insights into carotenoid accumulation and asterid genome evolution.</title>
        <authorList>
            <person name="Iorizzo M."/>
            <person name="Ellison S."/>
            <person name="Senalik D."/>
            <person name="Zeng P."/>
            <person name="Satapoomin P."/>
            <person name="Huang J."/>
            <person name="Bowman M."/>
            <person name="Iovene M."/>
            <person name="Sanseverino W."/>
            <person name="Cavagnaro P."/>
            <person name="Yildiz M."/>
            <person name="Macko-Podgorni A."/>
            <person name="Moranska E."/>
            <person name="Grzebelus E."/>
            <person name="Grzebelus D."/>
            <person name="Ashrafi H."/>
            <person name="Zheng Z."/>
            <person name="Cheng S."/>
            <person name="Spooner D."/>
            <person name="Van Deynze A."/>
            <person name="Simon P."/>
        </authorList>
    </citation>
    <scope>NUCLEOTIDE SEQUENCE</scope>
    <source>
        <tissue evidence="2">Leaf</tissue>
    </source>
</reference>
<dbReference type="Proteomes" id="UP000077755">
    <property type="component" value="Chromosome 9"/>
</dbReference>
<feature type="region of interest" description="Disordered" evidence="1">
    <location>
        <begin position="1"/>
        <end position="71"/>
    </location>
</feature>
<dbReference type="InterPro" id="IPR004252">
    <property type="entry name" value="Probable_transposase_24"/>
</dbReference>
<dbReference type="AlphaFoldDB" id="A0AAF0XX58"/>
<gene>
    <name evidence="2" type="ORF">DCAR_0935445</name>
</gene>
<name>A0AAF0XX58_DAUCS</name>
<keyword evidence="3" id="KW-1185">Reference proteome</keyword>
<evidence type="ECO:0000313" key="2">
    <source>
        <dbReference type="EMBL" id="WOH15898.1"/>
    </source>
</evidence>
<proteinExistence type="predicted"/>
<feature type="compositionally biased region" description="Gly residues" evidence="1">
    <location>
        <begin position="27"/>
        <end position="37"/>
    </location>
</feature>
<accession>A0AAF0XX58</accession>
<feature type="compositionally biased region" description="Gly residues" evidence="1">
    <location>
        <begin position="1"/>
        <end position="12"/>
    </location>
</feature>
<evidence type="ECO:0000256" key="1">
    <source>
        <dbReference type="SAM" id="MobiDB-lite"/>
    </source>
</evidence>
<protein>
    <submittedName>
        <fullName evidence="2">Uncharacterized protein</fullName>
    </submittedName>
</protein>
<evidence type="ECO:0000313" key="3">
    <source>
        <dbReference type="Proteomes" id="UP000077755"/>
    </source>
</evidence>
<sequence>MAIGAGTSGGGGGKRRGSKGCRRRGTSSGGRGAGGRGNDSAEGRVRGAGNEGSDNDEENSGDSGSEGQESRIVVRNIYGRAKRSCSVGDYGTVPATEAEKQTVHFLNGANIRDKRKKKTLSYIMKVKWNEDTHEKKRKDYYVYQKGLKPGEGDRAAKEFMSKKWKSIPYEEKSRADLSAENARKGGMKSATRRDFKPHYFNKRTWDKLCNYWESKEFQIKSKNGKEARKKVEHIHHRGAKSFDERREMFAALLNPVLRMYYRVSELPR</sequence>
<feature type="compositionally biased region" description="Basic residues" evidence="1">
    <location>
        <begin position="13"/>
        <end position="25"/>
    </location>
</feature>
<dbReference type="Pfam" id="PF03004">
    <property type="entry name" value="Transposase_24"/>
    <property type="match status" value="1"/>
</dbReference>
<dbReference type="EMBL" id="CP093351">
    <property type="protein sequence ID" value="WOH15898.1"/>
    <property type="molecule type" value="Genomic_DNA"/>
</dbReference>
<reference evidence="2" key="2">
    <citation type="submission" date="2022-03" db="EMBL/GenBank/DDBJ databases">
        <title>Draft title - Genomic analysis of global carrot germplasm unveils the trajectory of domestication and the origin of high carotenoid orange carrot.</title>
        <authorList>
            <person name="Iorizzo M."/>
            <person name="Ellison S."/>
            <person name="Senalik D."/>
            <person name="Macko-Podgorni A."/>
            <person name="Grzebelus D."/>
            <person name="Bostan H."/>
            <person name="Rolling W."/>
            <person name="Curaba J."/>
            <person name="Simon P."/>
        </authorList>
    </citation>
    <scope>NUCLEOTIDE SEQUENCE</scope>
    <source>
        <tissue evidence="2">Leaf</tissue>
    </source>
</reference>